<comment type="caution">
    <text evidence="1">The sequence shown here is derived from an EMBL/GenBank/DDBJ whole genome shotgun (WGS) entry which is preliminary data.</text>
</comment>
<evidence type="ECO:0000313" key="1">
    <source>
        <dbReference type="EMBL" id="KAI8537626.1"/>
    </source>
</evidence>
<proteinExistence type="predicted"/>
<keyword evidence="2" id="KW-1185">Reference proteome</keyword>
<sequence length="138" mass="15561">MVDKMSSLIQKVTQGAGDKKVVAETDKKKLASRVRFLRNAYVHHMRLVLLHKVEENPFGDAKPREDNLLVRVGQTSDIKKPGRVNPFGEAKPREENLAAKVMSFGQTKPGEENPLERIPSSDWKTRNLGYFACDMPTV</sequence>
<protein>
    <submittedName>
        <fullName evidence="1">Uncharacterized protein</fullName>
    </submittedName>
</protein>
<evidence type="ECO:0000313" key="2">
    <source>
        <dbReference type="Proteomes" id="UP001062846"/>
    </source>
</evidence>
<name>A0ACC0M9F3_RHOML</name>
<accession>A0ACC0M9F3</accession>
<reference evidence="1" key="1">
    <citation type="submission" date="2022-02" db="EMBL/GenBank/DDBJ databases">
        <title>Plant Genome Project.</title>
        <authorList>
            <person name="Zhang R.-G."/>
        </authorList>
    </citation>
    <scope>NUCLEOTIDE SEQUENCE</scope>
    <source>
        <strain evidence="1">AT1</strain>
    </source>
</reference>
<organism evidence="1 2">
    <name type="scientific">Rhododendron molle</name>
    <name type="common">Chinese azalea</name>
    <name type="synonym">Azalea mollis</name>
    <dbReference type="NCBI Taxonomy" id="49168"/>
    <lineage>
        <taxon>Eukaryota</taxon>
        <taxon>Viridiplantae</taxon>
        <taxon>Streptophyta</taxon>
        <taxon>Embryophyta</taxon>
        <taxon>Tracheophyta</taxon>
        <taxon>Spermatophyta</taxon>
        <taxon>Magnoliopsida</taxon>
        <taxon>eudicotyledons</taxon>
        <taxon>Gunneridae</taxon>
        <taxon>Pentapetalae</taxon>
        <taxon>asterids</taxon>
        <taxon>Ericales</taxon>
        <taxon>Ericaceae</taxon>
        <taxon>Ericoideae</taxon>
        <taxon>Rhodoreae</taxon>
        <taxon>Rhododendron</taxon>
    </lineage>
</organism>
<dbReference type="Proteomes" id="UP001062846">
    <property type="component" value="Chromosome 9"/>
</dbReference>
<dbReference type="EMBL" id="CM046396">
    <property type="protein sequence ID" value="KAI8537626.1"/>
    <property type="molecule type" value="Genomic_DNA"/>
</dbReference>
<gene>
    <name evidence="1" type="ORF">RHMOL_Rhmol09G0038700</name>
</gene>